<keyword evidence="3" id="KW-0378">Hydrolase</keyword>
<dbReference type="GO" id="GO:0046872">
    <property type="term" value="F:metal ion binding"/>
    <property type="evidence" value="ECO:0007669"/>
    <property type="project" value="UniProtKB-KW"/>
</dbReference>
<name>D5EN94_CORAD</name>
<organism evidence="6 7">
    <name type="scientific">Coraliomargarita akajimensis (strain DSM 45221 / IAM 15411 / JCM 23193 / KCTC 12865 / 04OKA010-24)</name>
    <dbReference type="NCBI Taxonomy" id="583355"/>
    <lineage>
        <taxon>Bacteria</taxon>
        <taxon>Pseudomonadati</taxon>
        <taxon>Verrucomicrobiota</taxon>
        <taxon>Opitutia</taxon>
        <taxon>Puniceicoccales</taxon>
        <taxon>Coraliomargaritaceae</taxon>
        <taxon>Coraliomargarita</taxon>
    </lineage>
</organism>
<dbReference type="AlphaFoldDB" id="D5EN94"/>
<dbReference type="InterPro" id="IPR050738">
    <property type="entry name" value="Sulfatase"/>
</dbReference>
<evidence type="ECO:0000256" key="4">
    <source>
        <dbReference type="ARBA" id="ARBA00022837"/>
    </source>
</evidence>
<reference evidence="6 7" key="1">
    <citation type="journal article" date="2010" name="Stand. Genomic Sci.">
        <title>Complete genome sequence of Coraliomargarita akajimensis type strain (04OKA010-24).</title>
        <authorList>
            <person name="Mavromatis K."/>
            <person name="Abt B."/>
            <person name="Brambilla E."/>
            <person name="Lapidus A."/>
            <person name="Copeland A."/>
            <person name="Deshpande S."/>
            <person name="Nolan M."/>
            <person name="Lucas S."/>
            <person name="Tice H."/>
            <person name="Cheng J.F."/>
            <person name="Han C."/>
            <person name="Detter J.C."/>
            <person name="Woyke T."/>
            <person name="Goodwin L."/>
            <person name="Pitluck S."/>
            <person name="Held B."/>
            <person name="Brettin T."/>
            <person name="Tapia R."/>
            <person name="Ivanova N."/>
            <person name="Mikhailova N."/>
            <person name="Pati A."/>
            <person name="Liolios K."/>
            <person name="Chen A."/>
            <person name="Palaniappan K."/>
            <person name="Land M."/>
            <person name="Hauser L."/>
            <person name="Chang Y.J."/>
            <person name="Jeffries C.D."/>
            <person name="Rohde M."/>
            <person name="Goker M."/>
            <person name="Bristow J."/>
            <person name="Eisen J.A."/>
            <person name="Markowitz V."/>
            <person name="Hugenholtz P."/>
            <person name="Klenk H.P."/>
            <person name="Kyrpides N.C."/>
        </authorList>
    </citation>
    <scope>NUCLEOTIDE SEQUENCE [LARGE SCALE GENOMIC DNA]</scope>
    <source>
        <strain evidence="7">DSM 45221 / IAM 15411 / JCM 23193 / KCTC 12865</strain>
    </source>
</reference>
<keyword evidence="4" id="KW-0106">Calcium</keyword>
<evidence type="ECO:0000256" key="1">
    <source>
        <dbReference type="ARBA" id="ARBA00008779"/>
    </source>
</evidence>
<evidence type="ECO:0000256" key="2">
    <source>
        <dbReference type="ARBA" id="ARBA00022723"/>
    </source>
</evidence>
<dbReference type="PANTHER" id="PTHR42693:SF27">
    <property type="entry name" value="ARYLSULFATASE B [PRECURSOR]"/>
    <property type="match status" value="1"/>
</dbReference>
<dbReference type="PANTHER" id="PTHR42693">
    <property type="entry name" value="ARYLSULFATASE FAMILY MEMBER"/>
    <property type="match status" value="1"/>
</dbReference>
<dbReference type="RefSeq" id="WP_013042254.1">
    <property type="nucleotide sequence ID" value="NC_014008.1"/>
</dbReference>
<comment type="similarity">
    <text evidence="1">Belongs to the sulfatase family.</text>
</comment>
<dbReference type="PROSITE" id="PS00523">
    <property type="entry name" value="SULFATASE_1"/>
    <property type="match status" value="1"/>
</dbReference>
<dbReference type="Gene3D" id="3.40.720.10">
    <property type="entry name" value="Alkaline Phosphatase, subunit A"/>
    <property type="match status" value="2"/>
</dbReference>
<dbReference type="Proteomes" id="UP000000925">
    <property type="component" value="Chromosome"/>
</dbReference>
<evidence type="ECO:0000259" key="5">
    <source>
        <dbReference type="Pfam" id="PF00884"/>
    </source>
</evidence>
<dbReference type="HOGENOM" id="CLU_532944_0_0_0"/>
<dbReference type="KEGG" id="caa:Caka_0504"/>
<dbReference type="EMBL" id="CP001998">
    <property type="protein sequence ID" value="ADE53529.1"/>
    <property type="molecule type" value="Genomic_DNA"/>
</dbReference>
<dbReference type="PROSITE" id="PS00149">
    <property type="entry name" value="SULFATASE_2"/>
    <property type="match status" value="1"/>
</dbReference>
<feature type="domain" description="Sulfatase N-terminal" evidence="5">
    <location>
        <begin position="86"/>
        <end position="415"/>
    </location>
</feature>
<dbReference type="SUPFAM" id="SSF53649">
    <property type="entry name" value="Alkaline phosphatase-like"/>
    <property type="match status" value="1"/>
</dbReference>
<dbReference type="InterPro" id="IPR024607">
    <property type="entry name" value="Sulfatase_CS"/>
</dbReference>
<sequence>MALNSQITVLSLTSLGRFAAFFLLCSIFSFAASRPNIVVFFTDDLDFDEVPAGLYDLQKVASHTGMKQQGFYDDERPQYDQPQNDYFTNPSMLMPNLKRLAEEGMVLDRFYITSPICTPSRYSIMTGRFASRSAGFVNRNKPGNPACIDWSTNLDKRETSLSKALQANGYTTGIVGKWHNGGNAHQYLKEFRELSIFDPGVNDRIKEAQRIECEVMKEEQGYDFAASLQIGNVGALKAPRELRQENLEWVTQGALDFIDYAQEQGDKPFYLYVSLPLPHRQYYDSQARNPNASYWFERDPRGTPGGWLDEVSDCMPPREDVVRRCKEASIPMVNTMGTYIDDSLGAVLKKLEAAGLAENTLFVFTSDHQSRGKNTVGQAAHVPCVIRWPEGVEAGSRGAGLSSNVDLVSTILDVAECEEVGDVGLDGQTMLPMLVGSSDVVRESVYLEVMHTRGVVMDQFKYIACRAPADVVERMAKDEVAAMEQQRRRRVSWDGRENTPHNVSKGVVMDGDREFPHYFDLDQLYDLENDPFEQHNLAGDPRYADILTSMKAELSTYITDLPHSFGEF</sequence>
<dbReference type="Pfam" id="PF00884">
    <property type="entry name" value="Sulfatase"/>
    <property type="match status" value="1"/>
</dbReference>
<accession>D5EN94</accession>
<dbReference type="InterPro" id="IPR000917">
    <property type="entry name" value="Sulfatase_N"/>
</dbReference>
<evidence type="ECO:0000313" key="6">
    <source>
        <dbReference type="EMBL" id="ADE53529.1"/>
    </source>
</evidence>
<proteinExistence type="inferred from homology"/>
<dbReference type="STRING" id="583355.Caka_0504"/>
<evidence type="ECO:0000313" key="7">
    <source>
        <dbReference type="Proteomes" id="UP000000925"/>
    </source>
</evidence>
<keyword evidence="2" id="KW-0479">Metal-binding</keyword>
<evidence type="ECO:0000256" key="3">
    <source>
        <dbReference type="ARBA" id="ARBA00022801"/>
    </source>
</evidence>
<dbReference type="InterPro" id="IPR017850">
    <property type="entry name" value="Alkaline_phosphatase_core_sf"/>
</dbReference>
<dbReference type="eggNOG" id="COG3119">
    <property type="taxonomic scope" value="Bacteria"/>
</dbReference>
<dbReference type="GO" id="GO:0004065">
    <property type="term" value="F:arylsulfatase activity"/>
    <property type="evidence" value="ECO:0007669"/>
    <property type="project" value="TreeGrafter"/>
</dbReference>
<keyword evidence="7" id="KW-1185">Reference proteome</keyword>
<gene>
    <name evidence="6" type="ordered locus">Caka_0504</name>
</gene>
<protein>
    <submittedName>
        <fullName evidence="6">Sulfatase</fullName>
    </submittedName>
</protein>